<keyword evidence="4" id="KW-1185">Reference proteome</keyword>
<organism evidence="1 3">
    <name type="scientific">Venturia inaequalis</name>
    <name type="common">Apple scab fungus</name>
    <dbReference type="NCBI Taxonomy" id="5025"/>
    <lineage>
        <taxon>Eukaryota</taxon>
        <taxon>Fungi</taxon>
        <taxon>Dikarya</taxon>
        <taxon>Ascomycota</taxon>
        <taxon>Pezizomycotina</taxon>
        <taxon>Dothideomycetes</taxon>
        <taxon>Pleosporomycetidae</taxon>
        <taxon>Venturiales</taxon>
        <taxon>Venturiaceae</taxon>
        <taxon>Venturia</taxon>
    </lineage>
</organism>
<sequence length="67" mass="6925">MSKPENACLNGSIIRVCPQCAGHPTGSDLRNKTCTYCRGQGIIGEYCAGCASCTPLAQSHPSPVAKA</sequence>
<dbReference type="Proteomes" id="UP000447873">
    <property type="component" value="Unassembled WGS sequence"/>
</dbReference>
<name>A0A8H3VJY8_VENIN</name>
<accession>A0A8H3VJY8</accession>
<dbReference type="EMBL" id="WNWR01000006">
    <property type="protein sequence ID" value="KAE9994467.1"/>
    <property type="molecule type" value="Genomic_DNA"/>
</dbReference>
<comment type="caution">
    <text evidence="1">The sequence shown here is derived from an EMBL/GenBank/DDBJ whole genome shotgun (WGS) entry which is preliminary data.</text>
</comment>
<evidence type="ECO:0000313" key="4">
    <source>
        <dbReference type="Proteomes" id="UP000490939"/>
    </source>
</evidence>
<dbReference type="OrthoDB" id="10282930at2759"/>
<dbReference type="Proteomes" id="UP000490939">
    <property type="component" value="Unassembled WGS sequence"/>
</dbReference>
<proteinExistence type="predicted"/>
<dbReference type="AlphaFoldDB" id="A0A8H3VJY8"/>
<evidence type="ECO:0000313" key="2">
    <source>
        <dbReference type="EMBL" id="KAE9994467.1"/>
    </source>
</evidence>
<protein>
    <submittedName>
        <fullName evidence="1">Uncharacterized protein</fullName>
    </submittedName>
</protein>
<evidence type="ECO:0000313" key="1">
    <source>
        <dbReference type="EMBL" id="KAE9988264.1"/>
    </source>
</evidence>
<reference evidence="1 3" key="1">
    <citation type="submission" date="2018-12" db="EMBL/GenBank/DDBJ databases">
        <title>Venturia inaequalis Genome Resource.</title>
        <authorList>
            <person name="Lichtner F.J."/>
        </authorList>
    </citation>
    <scope>NUCLEOTIDE SEQUENCE [LARGE SCALE GENOMIC DNA]</scope>
    <source>
        <strain evidence="1 3">120213</strain>
        <strain evidence="2 4">DMI_063113</strain>
    </source>
</reference>
<dbReference type="EMBL" id="WNWS01000009">
    <property type="protein sequence ID" value="KAE9988264.1"/>
    <property type="molecule type" value="Genomic_DNA"/>
</dbReference>
<gene>
    <name evidence="2" type="ORF">EG327_009145</name>
    <name evidence="1" type="ORF">EG328_011637</name>
</gene>
<evidence type="ECO:0000313" key="3">
    <source>
        <dbReference type="Proteomes" id="UP000447873"/>
    </source>
</evidence>